<comment type="caution">
    <text evidence="1">The sequence shown here is derived from an EMBL/GenBank/DDBJ whole genome shotgun (WGS) entry which is preliminary data.</text>
</comment>
<feature type="non-terminal residue" evidence="1">
    <location>
        <position position="1"/>
    </location>
</feature>
<evidence type="ECO:0000313" key="1">
    <source>
        <dbReference type="EMBL" id="CAG8818507.1"/>
    </source>
</evidence>
<keyword evidence="2" id="KW-1185">Reference proteome</keyword>
<reference evidence="1" key="1">
    <citation type="submission" date="2021-06" db="EMBL/GenBank/DDBJ databases">
        <authorList>
            <person name="Kallberg Y."/>
            <person name="Tangrot J."/>
            <person name="Rosling A."/>
        </authorList>
    </citation>
    <scope>NUCLEOTIDE SEQUENCE</scope>
    <source>
        <strain evidence="1">MA461A</strain>
    </source>
</reference>
<proteinExistence type="predicted"/>
<feature type="non-terminal residue" evidence="1">
    <location>
        <position position="316"/>
    </location>
</feature>
<name>A0ACA9RZN0_9GLOM</name>
<gene>
    <name evidence="1" type="ORF">RPERSI_LOCUS24930</name>
</gene>
<protein>
    <submittedName>
        <fullName evidence="1">30231_t:CDS:1</fullName>
    </submittedName>
</protein>
<dbReference type="EMBL" id="CAJVQC010081098">
    <property type="protein sequence ID" value="CAG8818507.1"/>
    <property type="molecule type" value="Genomic_DNA"/>
</dbReference>
<accession>A0ACA9RZN0</accession>
<organism evidence="1 2">
    <name type="scientific">Racocetra persica</name>
    <dbReference type="NCBI Taxonomy" id="160502"/>
    <lineage>
        <taxon>Eukaryota</taxon>
        <taxon>Fungi</taxon>
        <taxon>Fungi incertae sedis</taxon>
        <taxon>Mucoromycota</taxon>
        <taxon>Glomeromycotina</taxon>
        <taxon>Glomeromycetes</taxon>
        <taxon>Diversisporales</taxon>
        <taxon>Gigasporaceae</taxon>
        <taxon>Racocetra</taxon>
    </lineage>
</organism>
<sequence length="316" mass="35704">AGMDSMNENFNMKQGEILLDKHKIVEMTLQDVQINYGDGFRIKTIPEYQKRIIFGDVDTTRQITPIVYTILQYVARHRAIGATQADMAKDLQIDPRSFYHYVKTLINLKLIVKLPVVTKGIYTNLCILTKCASQNLAYLGKSVYLPTNNSSNSSRSVQSSDYTYDPTDTVSGGVSFNSELIKIKFTEILGKAKNQIMLANDLMMALFGVSTPTKKQRRWFNRTIGTLSHQGYIEKINVPKKDSNKQMDRCLRLITHYEKGKEPEMGKCNHKLAISTSDKGQNVSEDHKMGIYAELPMDYQVYQLIQGAGEYGVTAG</sequence>
<dbReference type="Proteomes" id="UP000789920">
    <property type="component" value="Unassembled WGS sequence"/>
</dbReference>
<evidence type="ECO:0000313" key="2">
    <source>
        <dbReference type="Proteomes" id="UP000789920"/>
    </source>
</evidence>